<evidence type="ECO:0000256" key="1">
    <source>
        <dbReference type="SAM" id="MobiDB-lite"/>
    </source>
</evidence>
<name>A0ABV3FKW5_9NOCA</name>
<accession>A0ABV3FKW5</accession>
<proteinExistence type="predicted"/>
<sequence>MIEGSHGSDSGSTADHRDLPVPDAPASRLPPNRMWTVSAVVVEGDDLAPRHGVVAAADLGDAAEQLCEYLPETRPDDGDYYLVAREVPLMARGGPRSGGQVPRRTWVSPIRRDDDTGQTTYGRWTVADEHPHFRGHGPGYLN</sequence>
<comment type="caution">
    <text evidence="2">The sequence shown here is derived from an EMBL/GenBank/DDBJ whole genome shotgun (WGS) entry which is preliminary data.</text>
</comment>
<protein>
    <submittedName>
        <fullName evidence="2">Uncharacterized protein</fullName>
    </submittedName>
</protein>
<feature type="region of interest" description="Disordered" evidence="1">
    <location>
        <begin position="91"/>
        <end position="118"/>
    </location>
</feature>
<gene>
    <name evidence="2" type="ORF">AB0I48_00340</name>
</gene>
<dbReference type="Proteomes" id="UP001551695">
    <property type="component" value="Unassembled WGS sequence"/>
</dbReference>
<organism evidence="2 3">
    <name type="scientific">Nocardia aurea</name>
    <dbReference type="NCBI Taxonomy" id="2144174"/>
    <lineage>
        <taxon>Bacteria</taxon>
        <taxon>Bacillati</taxon>
        <taxon>Actinomycetota</taxon>
        <taxon>Actinomycetes</taxon>
        <taxon>Mycobacteriales</taxon>
        <taxon>Nocardiaceae</taxon>
        <taxon>Nocardia</taxon>
    </lineage>
</organism>
<evidence type="ECO:0000313" key="2">
    <source>
        <dbReference type="EMBL" id="MEV0705995.1"/>
    </source>
</evidence>
<reference evidence="2 3" key="1">
    <citation type="submission" date="2024-06" db="EMBL/GenBank/DDBJ databases">
        <title>The Natural Products Discovery Center: Release of the First 8490 Sequenced Strains for Exploring Actinobacteria Biosynthetic Diversity.</title>
        <authorList>
            <person name="Kalkreuter E."/>
            <person name="Kautsar S.A."/>
            <person name="Yang D."/>
            <person name="Bader C.D."/>
            <person name="Teijaro C.N."/>
            <person name="Fluegel L."/>
            <person name="Davis C.M."/>
            <person name="Simpson J.R."/>
            <person name="Lauterbach L."/>
            <person name="Steele A.D."/>
            <person name="Gui C."/>
            <person name="Meng S."/>
            <person name="Li G."/>
            <person name="Viehrig K."/>
            <person name="Ye F."/>
            <person name="Su P."/>
            <person name="Kiefer A.F."/>
            <person name="Nichols A."/>
            <person name="Cepeda A.J."/>
            <person name="Yan W."/>
            <person name="Fan B."/>
            <person name="Jiang Y."/>
            <person name="Adhikari A."/>
            <person name="Zheng C.-J."/>
            <person name="Schuster L."/>
            <person name="Cowan T.M."/>
            <person name="Smanski M.J."/>
            <person name="Chevrette M.G."/>
            <person name="De Carvalho L.P.S."/>
            <person name="Shen B."/>
        </authorList>
    </citation>
    <scope>NUCLEOTIDE SEQUENCE [LARGE SCALE GENOMIC DNA]</scope>
    <source>
        <strain evidence="2 3">NPDC050403</strain>
    </source>
</reference>
<keyword evidence="3" id="KW-1185">Reference proteome</keyword>
<dbReference type="RefSeq" id="WP_157978277.1">
    <property type="nucleotide sequence ID" value="NZ_JBEXKW010000003.1"/>
</dbReference>
<dbReference type="EMBL" id="JBFAKC010000001">
    <property type="protein sequence ID" value="MEV0705995.1"/>
    <property type="molecule type" value="Genomic_DNA"/>
</dbReference>
<evidence type="ECO:0000313" key="3">
    <source>
        <dbReference type="Proteomes" id="UP001551695"/>
    </source>
</evidence>
<feature type="region of interest" description="Disordered" evidence="1">
    <location>
        <begin position="1"/>
        <end position="31"/>
    </location>
</feature>